<dbReference type="InterPro" id="IPR014797">
    <property type="entry name" value="CKK_CAMSAP"/>
</dbReference>
<feature type="compositionally biased region" description="Acidic residues" evidence="1">
    <location>
        <begin position="74"/>
        <end position="97"/>
    </location>
</feature>
<feature type="region of interest" description="Disordered" evidence="1">
    <location>
        <begin position="283"/>
        <end position="330"/>
    </location>
</feature>
<dbReference type="PROSITE" id="PS51508">
    <property type="entry name" value="CKK"/>
    <property type="match status" value="1"/>
</dbReference>
<comment type="caution">
    <text evidence="3">The sequence shown here is derived from an EMBL/GenBank/DDBJ whole genome shotgun (WGS) entry which is preliminary data.</text>
</comment>
<dbReference type="PANTHER" id="PTHR21595:SF0">
    <property type="entry name" value="PATRONIN"/>
    <property type="match status" value="1"/>
</dbReference>
<protein>
    <recommendedName>
        <fullName evidence="2">CKK domain-containing protein</fullName>
    </recommendedName>
</protein>
<feature type="domain" description="CKK" evidence="2">
    <location>
        <begin position="350"/>
        <end position="481"/>
    </location>
</feature>
<evidence type="ECO:0000313" key="4">
    <source>
        <dbReference type="Proteomes" id="UP001162131"/>
    </source>
</evidence>
<dbReference type="PANTHER" id="PTHR21595">
    <property type="entry name" value="PATRONIN"/>
    <property type="match status" value="1"/>
</dbReference>
<dbReference type="GO" id="GO:0005516">
    <property type="term" value="F:calmodulin binding"/>
    <property type="evidence" value="ECO:0007669"/>
    <property type="project" value="InterPro"/>
</dbReference>
<dbReference type="InterPro" id="IPR011033">
    <property type="entry name" value="PRC_barrel-like_sf"/>
</dbReference>
<dbReference type="Gene3D" id="3.10.20.360">
    <property type="entry name" value="CKK domain"/>
    <property type="match status" value="1"/>
</dbReference>
<feature type="compositionally biased region" description="Polar residues" evidence="1">
    <location>
        <begin position="109"/>
        <end position="125"/>
    </location>
</feature>
<dbReference type="SUPFAM" id="SSF50346">
    <property type="entry name" value="PRC-barrel domain"/>
    <property type="match status" value="1"/>
</dbReference>
<feature type="region of interest" description="Disordered" evidence="1">
    <location>
        <begin position="1"/>
        <end position="125"/>
    </location>
</feature>
<dbReference type="Proteomes" id="UP001162131">
    <property type="component" value="Unassembled WGS sequence"/>
</dbReference>
<name>A0AAU9IMT6_9CILI</name>
<evidence type="ECO:0000313" key="3">
    <source>
        <dbReference type="EMBL" id="CAG9315363.1"/>
    </source>
</evidence>
<sequence>MKKKEDITLKNLMIKGMQFGNGKSKNTIKHDDTVTSNEEETLEKTDTNGEEFESESIEESSPEETNENSSIESESYESYEESISEDSGSELYSDDFDSESHIQAHAEPSITQSGSKESFQQDSLNFPLSTTQAKFMISSSAEPVKNSFQREVSEQIKNIQNSISRRSNEKRKKKHHIRQELLKAFQETQNQQPGKDSPSEFHQTYTPSFGEDMNVYTSFKSFGKEVNIVEGNAVKVLTEIHSQEDSEESSKGNKPVVILVNNDTDSMRAVKFKKWEQKKLKRIEELKNREQSRSPSRSPQQSPYASPKPLNRNIKISTPSSDRIRRTPSPINLKSEEVKKLIDEKYKRDNHLPKITYNKSSNRRLIRSAITGVCLAGDFHRNQRELMLSTIDKNKDTDFFIIVFNSVLKREIRALYSHDPSLGAVNKLCGPVSFPHSLTGDMVKVFYNFNSGTKEFEELQCSDFILGTDAVVLKNRLKLLN</sequence>
<dbReference type="Pfam" id="PF08683">
    <property type="entry name" value="CAMSAP_CKK"/>
    <property type="match status" value="1"/>
</dbReference>
<feature type="region of interest" description="Disordered" evidence="1">
    <location>
        <begin position="186"/>
        <end position="206"/>
    </location>
</feature>
<organism evidence="3 4">
    <name type="scientific">Blepharisma stoltei</name>
    <dbReference type="NCBI Taxonomy" id="1481888"/>
    <lineage>
        <taxon>Eukaryota</taxon>
        <taxon>Sar</taxon>
        <taxon>Alveolata</taxon>
        <taxon>Ciliophora</taxon>
        <taxon>Postciliodesmatophora</taxon>
        <taxon>Heterotrichea</taxon>
        <taxon>Heterotrichida</taxon>
        <taxon>Blepharismidae</taxon>
        <taxon>Blepharisma</taxon>
    </lineage>
</organism>
<accession>A0AAU9IMT6</accession>
<evidence type="ECO:0000259" key="2">
    <source>
        <dbReference type="PROSITE" id="PS51508"/>
    </source>
</evidence>
<feature type="compositionally biased region" description="Low complexity" evidence="1">
    <location>
        <begin position="293"/>
        <end position="303"/>
    </location>
</feature>
<dbReference type="SMART" id="SM01051">
    <property type="entry name" value="CAMSAP_CKK"/>
    <property type="match status" value="1"/>
</dbReference>
<dbReference type="GO" id="GO:0008017">
    <property type="term" value="F:microtubule binding"/>
    <property type="evidence" value="ECO:0007669"/>
    <property type="project" value="InterPro"/>
</dbReference>
<feature type="compositionally biased region" description="Basic and acidic residues" evidence="1">
    <location>
        <begin position="283"/>
        <end position="292"/>
    </location>
</feature>
<gene>
    <name evidence="3" type="ORF">BSTOLATCC_MIC13136</name>
</gene>
<reference evidence="3" key="1">
    <citation type="submission" date="2021-09" db="EMBL/GenBank/DDBJ databases">
        <authorList>
            <consortium name="AG Swart"/>
            <person name="Singh M."/>
            <person name="Singh A."/>
            <person name="Seah K."/>
            <person name="Emmerich C."/>
        </authorList>
    </citation>
    <scope>NUCLEOTIDE SEQUENCE</scope>
    <source>
        <strain evidence="3">ATCC30299</strain>
    </source>
</reference>
<proteinExistence type="predicted"/>
<keyword evidence="4" id="KW-1185">Reference proteome</keyword>
<dbReference type="InterPro" id="IPR032940">
    <property type="entry name" value="CAMSAP"/>
</dbReference>
<evidence type="ECO:0000256" key="1">
    <source>
        <dbReference type="SAM" id="MobiDB-lite"/>
    </source>
</evidence>
<dbReference type="InterPro" id="IPR038209">
    <property type="entry name" value="CKK_dom_sf"/>
</dbReference>
<dbReference type="AlphaFoldDB" id="A0AAU9IMT6"/>
<dbReference type="EMBL" id="CAJZBQ010000013">
    <property type="protein sequence ID" value="CAG9315363.1"/>
    <property type="molecule type" value="Genomic_DNA"/>
</dbReference>
<feature type="compositionally biased region" description="Acidic residues" evidence="1">
    <location>
        <begin position="48"/>
        <end position="66"/>
    </location>
</feature>